<feature type="transmembrane region" description="Helical" evidence="1">
    <location>
        <begin position="17"/>
        <end position="36"/>
    </location>
</feature>
<keyword evidence="1" id="KW-0812">Transmembrane</keyword>
<comment type="caution">
    <text evidence="2">The sequence shown here is derived from an EMBL/GenBank/DDBJ whole genome shotgun (WGS) entry which is preliminary data.</text>
</comment>
<feature type="transmembrane region" description="Helical" evidence="1">
    <location>
        <begin position="91"/>
        <end position="108"/>
    </location>
</feature>
<dbReference type="GeneID" id="68100559"/>
<proteinExistence type="predicted"/>
<evidence type="ECO:0000313" key="2">
    <source>
        <dbReference type="EMBL" id="KAG2378466.1"/>
    </source>
</evidence>
<dbReference type="Proteomes" id="UP000816034">
    <property type="component" value="Unassembled WGS sequence"/>
</dbReference>
<evidence type="ECO:0000256" key="1">
    <source>
        <dbReference type="SAM" id="Phobius"/>
    </source>
</evidence>
<feature type="transmembrane region" description="Helical" evidence="1">
    <location>
        <begin position="57"/>
        <end position="79"/>
    </location>
</feature>
<dbReference type="EMBL" id="PYSW02000032">
    <property type="protein sequence ID" value="KAG2378466.1"/>
    <property type="molecule type" value="Genomic_DNA"/>
</dbReference>
<dbReference type="RefSeq" id="XP_044545728.1">
    <property type="nucleotide sequence ID" value="XM_044698145.1"/>
</dbReference>
<reference evidence="2 3" key="1">
    <citation type="journal article" date="2018" name="BMC Genomics">
        <title>The genome of Naegleria lovaniensis, the basis for a comparative approach to unravel pathogenicity factors of the human pathogenic amoeba N. fowleri.</title>
        <authorList>
            <person name="Liechti N."/>
            <person name="Schurch N."/>
            <person name="Bruggmann R."/>
            <person name="Wittwer M."/>
        </authorList>
    </citation>
    <scope>NUCLEOTIDE SEQUENCE [LARGE SCALE GENOMIC DNA]</scope>
    <source>
        <strain evidence="2 3">ATCC 30569</strain>
    </source>
</reference>
<protein>
    <submittedName>
        <fullName evidence="2">Uncharacterized protein</fullName>
    </submittedName>
</protein>
<keyword evidence="1" id="KW-0472">Membrane</keyword>
<feature type="transmembrane region" description="Helical" evidence="1">
    <location>
        <begin position="161"/>
        <end position="187"/>
    </location>
</feature>
<keyword evidence="3" id="KW-1185">Reference proteome</keyword>
<feature type="transmembrane region" description="Helical" evidence="1">
    <location>
        <begin position="207"/>
        <end position="224"/>
    </location>
</feature>
<evidence type="ECO:0000313" key="3">
    <source>
        <dbReference type="Proteomes" id="UP000816034"/>
    </source>
</evidence>
<gene>
    <name evidence="2" type="ORF">C9374_008105</name>
</gene>
<accession>A0AA88GJR9</accession>
<organism evidence="2 3">
    <name type="scientific">Naegleria lovaniensis</name>
    <name type="common">Amoeba</name>
    <dbReference type="NCBI Taxonomy" id="51637"/>
    <lineage>
        <taxon>Eukaryota</taxon>
        <taxon>Discoba</taxon>
        <taxon>Heterolobosea</taxon>
        <taxon>Tetramitia</taxon>
        <taxon>Eutetramitia</taxon>
        <taxon>Vahlkampfiidae</taxon>
        <taxon>Naegleria</taxon>
    </lineage>
</organism>
<sequence>MSSNAAVKIAHIDLNSYTIFESAFVAVTLFQILYVIKHILIIKRYYSAAKYEAKNMNIVMAMVYIIVAGEGGGILSRVLIGKPSPFISNDFRIWCGLGTWMVLSYLLFRSTKAKEKFAGWLNHPLWKYILIIPNEARRAIAMCVSTLAFLKISRAENHASVILFPTVLGFIAACGGGLMMNGVEAAYVTKNTAYGWRSFLESPSWKLKLPFVCALYYSLSYYYLENLSNVSDLENNIIYLLAYNAIYVIIIAFVLLPILTDLSAWIFAPKSPSKPVATPATAKKPKKD</sequence>
<feature type="transmembrane region" description="Helical" evidence="1">
    <location>
        <begin position="236"/>
        <end position="259"/>
    </location>
</feature>
<name>A0AA88GJR9_NAELO</name>
<keyword evidence="1" id="KW-1133">Transmembrane helix</keyword>
<dbReference type="AlphaFoldDB" id="A0AA88GJR9"/>